<accession>A0A2X2VBH8</accession>
<name>A0A2X2VBH8_CHRJE</name>
<keyword evidence="1" id="KW-0812">Transmembrane</keyword>
<protein>
    <submittedName>
        <fullName evidence="3">Uncharacterized protein</fullName>
    </submittedName>
</protein>
<dbReference type="EMBL" id="UAWB01000002">
    <property type="protein sequence ID" value="SQB28232.1"/>
    <property type="molecule type" value="Genomic_DNA"/>
</dbReference>
<reference evidence="3 5" key="2">
    <citation type="submission" date="2018-06" db="EMBL/GenBank/DDBJ databases">
        <authorList>
            <consortium name="Pathogen Informatics"/>
            <person name="Doyle S."/>
        </authorList>
    </citation>
    <scope>NUCLEOTIDE SEQUENCE [LARGE SCALE GENOMIC DNA]</scope>
    <source>
        <strain evidence="3 5">NCTC13492</strain>
    </source>
</reference>
<evidence type="ECO:0000313" key="3">
    <source>
        <dbReference type="EMBL" id="SQB28232.1"/>
    </source>
</evidence>
<dbReference type="EMBL" id="FNEG01000004">
    <property type="protein sequence ID" value="SDJ18642.1"/>
    <property type="molecule type" value="Genomic_DNA"/>
</dbReference>
<keyword evidence="1" id="KW-0472">Membrane</keyword>
<evidence type="ECO:0000313" key="4">
    <source>
        <dbReference type="Proteomes" id="UP000199426"/>
    </source>
</evidence>
<dbReference type="AlphaFoldDB" id="A0A2X2VBH8"/>
<organism evidence="3 5">
    <name type="scientific">Chryseobacterium jejuense</name>
    <dbReference type="NCBI Taxonomy" id="445960"/>
    <lineage>
        <taxon>Bacteria</taxon>
        <taxon>Pseudomonadati</taxon>
        <taxon>Bacteroidota</taxon>
        <taxon>Flavobacteriia</taxon>
        <taxon>Flavobacteriales</taxon>
        <taxon>Weeksellaceae</taxon>
        <taxon>Chryseobacterium group</taxon>
        <taxon>Chryseobacterium</taxon>
    </lineage>
</organism>
<evidence type="ECO:0000256" key="1">
    <source>
        <dbReference type="SAM" id="Phobius"/>
    </source>
</evidence>
<dbReference type="Proteomes" id="UP000199426">
    <property type="component" value="Unassembled WGS sequence"/>
</dbReference>
<keyword evidence="1" id="KW-1133">Transmembrane helix</keyword>
<evidence type="ECO:0000313" key="5">
    <source>
        <dbReference type="Proteomes" id="UP000251670"/>
    </source>
</evidence>
<dbReference type="Proteomes" id="UP000251670">
    <property type="component" value="Unassembled WGS sequence"/>
</dbReference>
<proteinExistence type="predicted"/>
<dbReference type="STRING" id="445960.SAMN05421542_2945"/>
<reference evidence="2 4" key="1">
    <citation type="submission" date="2016-10" db="EMBL/GenBank/DDBJ databases">
        <authorList>
            <person name="Varghese N."/>
            <person name="Submissions S."/>
        </authorList>
    </citation>
    <scope>NUCLEOTIDE SEQUENCE [LARGE SCALE GENOMIC DNA]</scope>
    <source>
        <strain evidence="2 4">DSM 19299</strain>
    </source>
</reference>
<evidence type="ECO:0000313" key="2">
    <source>
        <dbReference type="EMBL" id="SDJ18642.1"/>
    </source>
</evidence>
<keyword evidence="4" id="KW-1185">Reference proteome</keyword>
<sequence>MVVCLVFIFFLYCILNLYNMLKNTFFVLLAVSFILVSCDYKEKEKNLTDREKQLLEKEKTFAKKESEYQSLLKMRDSIFAKKDSVVIATWPAEISGPWNGKVICIESNCSDYAVGDQRTDIWEFDNDSTQPITKIINNNNLVRLYSGKFENNEIKLSFKTDSTAKKNVEMSVLLNDISDNKIKGTRSITSDGCSAKFSVELVRSTK</sequence>
<gene>
    <name evidence="3" type="ORF">NCTC13492_01758</name>
    <name evidence="2" type="ORF">SAMN05421542_2945</name>
</gene>
<feature type="transmembrane region" description="Helical" evidence="1">
    <location>
        <begin position="6"/>
        <end position="36"/>
    </location>
</feature>